<evidence type="ECO:0000256" key="4">
    <source>
        <dbReference type="ARBA" id="ARBA00022548"/>
    </source>
</evidence>
<feature type="transmembrane region" description="Helical" evidence="18">
    <location>
        <begin position="197"/>
        <end position="217"/>
    </location>
</feature>
<evidence type="ECO:0000256" key="16">
    <source>
        <dbReference type="ARBA" id="ARBA00038851"/>
    </source>
</evidence>
<evidence type="ECO:0000256" key="1">
    <source>
        <dbReference type="ARBA" id="ARBA00004141"/>
    </source>
</evidence>
<dbReference type="GO" id="GO:0005789">
    <property type="term" value="C:endoplasmic reticulum membrane"/>
    <property type="evidence" value="ECO:0007669"/>
    <property type="project" value="TreeGrafter"/>
</dbReference>
<name>A0A0W8DM74_PHYNI</name>
<evidence type="ECO:0000256" key="13">
    <source>
        <dbReference type="ARBA" id="ARBA00023136"/>
    </source>
</evidence>
<evidence type="ECO:0000256" key="3">
    <source>
        <dbReference type="ARBA" id="ARBA00022516"/>
    </source>
</evidence>
<dbReference type="Gene3D" id="1.20.120.1630">
    <property type="match status" value="1"/>
</dbReference>
<dbReference type="PANTHER" id="PTHR21257">
    <property type="entry name" value="DELTA(14)-STEROL REDUCTASE"/>
    <property type="match status" value="1"/>
</dbReference>
<evidence type="ECO:0000256" key="15">
    <source>
        <dbReference type="ARBA" id="ARBA00023221"/>
    </source>
</evidence>
<evidence type="ECO:0000256" key="10">
    <source>
        <dbReference type="ARBA" id="ARBA00023002"/>
    </source>
</evidence>
<evidence type="ECO:0000256" key="11">
    <source>
        <dbReference type="ARBA" id="ARBA00023011"/>
    </source>
</evidence>
<dbReference type="Pfam" id="PF01222">
    <property type="entry name" value="ERG4_ERG24"/>
    <property type="match status" value="1"/>
</dbReference>
<dbReference type="GO" id="GO:0016132">
    <property type="term" value="P:brassinosteroid biosynthetic process"/>
    <property type="evidence" value="ECO:0007669"/>
    <property type="project" value="TreeGrafter"/>
</dbReference>
<dbReference type="Proteomes" id="UP000054636">
    <property type="component" value="Unassembled WGS sequence"/>
</dbReference>
<accession>A0A0W8DM74</accession>
<dbReference type="GO" id="GO:0006695">
    <property type="term" value="P:cholesterol biosynthetic process"/>
    <property type="evidence" value="ECO:0007669"/>
    <property type="project" value="UniProtKB-KW"/>
</dbReference>
<keyword evidence="6" id="KW-0152">Cholesterol biosynthesis</keyword>
<proteinExistence type="inferred from homology"/>
<evidence type="ECO:0000256" key="14">
    <source>
        <dbReference type="ARBA" id="ARBA00023166"/>
    </source>
</evidence>
<keyword evidence="19" id="KW-0687">Ribonucleoprotein</keyword>
<feature type="transmembrane region" description="Helical" evidence="18">
    <location>
        <begin position="84"/>
        <end position="105"/>
    </location>
</feature>
<evidence type="ECO:0000256" key="9">
    <source>
        <dbReference type="ARBA" id="ARBA00022989"/>
    </source>
</evidence>
<dbReference type="GO" id="GO:1990904">
    <property type="term" value="C:ribonucleoprotein complex"/>
    <property type="evidence" value="ECO:0007669"/>
    <property type="project" value="UniProtKB-KW"/>
</dbReference>
<keyword evidence="4" id="KW-0153">Cholesterol metabolism</keyword>
<evidence type="ECO:0000256" key="8">
    <source>
        <dbReference type="ARBA" id="ARBA00022955"/>
    </source>
</evidence>
<feature type="transmembrane region" description="Helical" evidence="18">
    <location>
        <begin position="117"/>
        <end position="146"/>
    </location>
</feature>
<dbReference type="FunFam" id="1.20.120.1630:FF:000006">
    <property type="entry name" value="Putative 7-dehydrocholesterol reductase"/>
    <property type="match status" value="1"/>
</dbReference>
<keyword evidence="13 18" id="KW-0472">Membrane</keyword>
<sequence>MTATPVAATLITHVFVAHGGSVGSFLASGKSLVEVWPTPWDPTAWKLIGSFMATQLVLMRMVPGRPSYGPVTPGGNVPEYKANGFQCFALSLALFLSGAFVFDLYPGGIVYDYMPEIISALNVFSFIFCLFLDSMAVSVALQLVYVAKFFWWEAGYMCSIDIMHDRAGYYLCWGCLVWVPSVYTSPAMYLVQNPITLGTPLALAIFITGVLMVVINYDADRQRQSFRAANGKTNVWGHPAEFIVARYETEKGEKKESLLLTSGWWGLSRHFHYVPEVLAAVSWTIPALASSPVPYFYSIFLAILLTDRAYRDDARCAHKYRQDWKKYCERVPSLILPKLL</sequence>
<evidence type="ECO:0000256" key="6">
    <source>
        <dbReference type="ARBA" id="ARBA00022778"/>
    </source>
</evidence>
<dbReference type="EC" id="1.3.1.21" evidence="16"/>
<keyword evidence="9 18" id="KW-1133">Transmembrane helix</keyword>
<dbReference type="InterPro" id="IPR001171">
    <property type="entry name" value="ERG24_DHCR-like"/>
</dbReference>
<keyword evidence="8" id="KW-0752">Steroid biosynthesis</keyword>
<dbReference type="GO" id="GO:0047598">
    <property type="term" value="F:7-dehydrocholesterol reductase activity"/>
    <property type="evidence" value="ECO:0007669"/>
    <property type="project" value="UniProtKB-EC"/>
</dbReference>
<feature type="transmembrane region" description="Helical" evidence="18">
    <location>
        <begin position="167"/>
        <end position="191"/>
    </location>
</feature>
<dbReference type="EMBL" id="LNFP01000113">
    <property type="protein sequence ID" value="KUF97459.1"/>
    <property type="molecule type" value="Genomic_DNA"/>
</dbReference>
<keyword evidence="12" id="KW-0443">Lipid metabolism</keyword>
<protein>
    <recommendedName>
        <fullName evidence="16">7-dehydrocholesterol reductase</fullName>
        <ecNumber evidence="16">1.3.1.21</ecNumber>
    </recommendedName>
    <alternativeName>
        <fullName evidence="17">Sterol Delta(7)-reductase</fullName>
    </alternativeName>
</protein>
<evidence type="ECO:0000256" key="18">
    <source>
        <dbReference type="SAM" id="Phobius"/>
    </source>
</evidence>
<evidence type="ECO:0000256" key="17">
    <source>
        <dbReference type="ARBA" id="ARBA00042688"/>
    </source>
</evidence>
<keyword evidence="3" id="KW-0444">Lipid biosynthesis</keyword>
<dbReference type="PANTHER" id="PTHR21257:SF38">
    <property type="entry name" value="7-DEHYDROCHOLESTEROL REDUCTASE"/>
    <property type="match status" value="1"/>
</dbReference>
<dbReference type="AlphaFoldDB" id="A0A0W8DM74"/>
<keyword evidence="5 18" id="KW-0812">Transmembrane</keyword>
<evidence type="ECO:0000256" key="2">
    <source>
        <dbReference type="ARBA" id="ARBA00005402"/>
    </source>
</evidence>
<evidence type="ECO:0000256" key="7">
    <source>
        <dbReference type="ARBA" id="ARBA00022857"/>
    </source>
</evidence>
<keyword evidence="7" id="KW-0521">NADP</keyword>
<reference evidence="19 20" key="1">
    <citation type="submission" date="2015-11" db="EMBL/GenBank/DDBJ databases">
        <title>Genomes and virulence difference between two physiological races of Phytophthora nicotianae.</title>
        <authorList>
            <person name="Liu H."/>
            <person name="Ma X."/>
            <person name="Yu H."/>
            <person name="Fang D."/>
            <person name="Li Y."/>
            <person name="Wang X."/>
            <person name="Wang W."/>
            <person name="Dong Y."/>
            <person name="Xiao B."/>
        </authorList>
    </citation>
    <scope>NUCLEOTIDE SEQUENCE [LARGE SCALE GENOMIC DNA]</scope>
    <source>
        <strain evidence="20">race 1</strain>
    </source>
</reference>
<comment type="caution">
    <text evidence="19">The sequence shown here is derived from an EMBL/GenBank/DDBJ whole genome shotgun (WGS) entry which is preliminary data.</text>
</comment>
<gene>
    <name evidence="19" type="ORF">AM588_10007272</name>
</gene>
<keyword evidence="14" id="KW-1207">Sterol metabolism</keyword>
<evidence type="ECO:0000313" key="20">
    <source>
        <dbReference type="Proteomes" id="UP000054636"/>
    </source>
</evidence>
<evidence type="ECO:0000313" key="19">
    <source>
        <dbReference type="EMBL" id="KUF97459.1"/>
    </source>
</evidence>
<organism evidence="19 20">
    <name type="scientific">Phytophthora nicotianae</name>
    <name type="common">Potato buckeye rot agent</name>
    <name type="synonym">Phytophthora parasitica</name>
    <dbReference type="NCBI Taxonomy" id="4792"/>
    <lineage>
        <taxon>Eukaryota</taxon>
        <taxon>Sar</taxon>
        <taxon>Stramenopiles</taxon>
        <taxon>Oomycota</taxon>
        <taxon>Peronosporomycetes</taxon>
        <taxon>Peronosporales</taxon>
        <taxon>Peronosporaceae</taxon>
        <taxon>Phytophthora</taxon>
    </lineage>
</organism>
<comment type="subcellular location">
    <subcellularLocation>
        <location evidence="1">Membrane</location>
        <topology evidence="1">Multi-pass membrane protein</topology>
    </subcellularLocation>
</comment>
<keyword evidence="10" id="KW-0560">Oxidoreductase</keyword>
<keyword evidence="15" id="KW-0753">Steroid metabolism</keyword>
<keyword evidence="11" id="KW-0756">Sterol biosynthesis</keyword>
<comment type="similarity">
    <text evidence="2">Belongs to the ERG4/ERG24 family.</text>
</comment>
<evidence type="ECO:0000256" key="5">
    <source>
        <dbReference type="ARBA" id="ARBA00022692"/>
    </source>
</evidence>
<evidence type="ECO:0000256" key="12">
    <source>
        <dbReference type="ARBA" id="ARBA00023098"/>
    </source>
</evidence>